<sequence length="178" mass="19046">MKTGSCLYDEPRRPESTSMAPVGCAIVSTPVGAATKLGGLSPNDAVMDREHEAYREMFTGVVNQGDVFWLPADPSKGSLPGVAHPHVVVQDDLFNHSRISTVVVCALTSNLGRASEPGNVLLDAGEGDLARQSVVVVSQVASIYKHRLGERIGSLSAQRVAQILAGMRFLQASFFRLR</sequence>
<dbReference type="InterPro" id="IPR011067">
    <property type="entry name" value="Plasmid_toxin/cell-grow_inhib"/>
</dbReference>
<reference evidence="1 2" key="1">
    <citation type="submission" date="2022-03" db="EMBL/GenBank/DDBJ databases">
        <title>Complete genome sequence of Lysobacter capsici VKM B-2533 and Lysobacter gummosus 10.1.1, promising sources of lytic agents.</title>
        <authorList>
            <person name="Tarlachkov S.V."/>
            <person name="Kudryakova I.V."/>
            <person name="Afoshin A.S."/>
            <person name="Leontyevskaya E.A."/>
            <person name="Leontyevskaya N.V."/>
        </authorList>
    </citation>
    <scope>NUCLEOTIDE SEQUENCE [LARGE SCALE GENOMIC DNA]</scope>
    <source>
        <strain evidence="1 2">10.1.1</strain>
    </source>
</reference>
<dbReference type="SUPFAM" id="SSF50118">
    <property type="entry name" value="Cell growth inhibitor/plasmid maintenance toxic component"/>
    <property type="match status" value="1"/>
</dbReference>
<name>A0ABY3XHF0_9GAMM</name>
<gene>
    <name evidence="1" type="ORF">MOV92_07305</name>
</gene>
<dbReference type="PANTHER" id="PTHR33988:SF2">
    <property type="entry name" value="ENDORIBONUCLEASE MAZF"/>
    <property type="match status" value="1"/>
</dbReference>
<organism evidence="1 2">
    <name type="scientific">Lysobacter gummosus</name>
    <dbReference type="NCBI Taxonomy" id="262324"/>
    <lineage>
        <taxon>Bacteria</taxon>
        <taxon>Pseudomonadati</taxon>
        <taxon>Pseudomonadota</taxon>
        <taxon>Gammaproteobacteria</taxon>
        <taxon>Lysobacterales</taxon>
        <taxon>Lysobacteraceae</taxon>
        <taxon>Lysobacter</taxon>
    </lineage>
</organism>
<dbReference type="RefSeq" id="WP_222837583.1">
    <property type="nucleotide sequence ID" value="NZ_CP011131.1"/>
</dbReference>
<evidence type="ECO:0000313" key="2">
    <source>
        <dbReference type="Proteomes" id="UP000829194"/>
    </source>
</evidence>
<dbReference type="InterPro" id="IPR003477">
    <property type="entry name" value="PemK-like"/>
</dbReference>
<dbReference type="Pfam" id="PF02452">
    <property type="entry name" value="PemK_toxin"/>
    <property type="match status" value="1"/>
</dbReference>
<keyword evidence="2" id="KW-1185">Reference proteome</keyword>
<dbReference type="PANTHER" id="PTHR33988">
    <property type="entry name" value="ENDORIBONUCLEASE MAZF-RELATED"/>
    <property type="match status" value="1"/>
</dbReference>
<dbReference type="EMBL" id="CP093547">
    <property type="protein sequence ID" value="UNP31044.1"/>
    <property type="molecule type" value="Genomic_DNA"/>
</dbReference>
<evidence type="ECO:0000313" key="1">
    <source>
        <dbReference type="EMBL" id="UNP31044.1"/>
    </source>
</evidence>
<accession>A0ABY3XHF0</accession>
<dbReference type="Gene3D" id="2.30.30.110">
    <property type="match status" value="1"/>
</dbReference>
<proteinExistence type="predicted"/>
<dbReference type="Proteomes" id="UP000829194">
    <property type="component" value="Chromosome"/>
</dbReference>
<protein>
    <submittedName>
        <fullName evidence="1">Type II toxin-antitoxin system PemK/MazF family toxin</fullName>
    </submittedName>
</protein>